<evidence type="ECO:0000313" key="2">
    <source>
        <dbReference type="Proteomes" id="UP000248925"/>
    </source>
</evidence>
<name>A0A2W4E6C7_9HYPH</name>
<keyword evidence="2" id="KW-1185">Reference proteome</keyword>
<proteinExistence type="predicted"/>
<evidence type="ECO:0000313" key="1">
    <source>
        <dbReference type="EMBL" id="PZM10996.1"/>
    </source>
</evidence>
<protein>
    <submittedName>
        <fullName evidence="1">Uncharacterized protein</fullName>
    </submittedName>
</protein>
<accession>A0A2W4E6C7</accession>
<organism evidence="1 2">
    <name type="scientific">Rhizobium tubonense</name>
    <dbReference type="NCBI Taxonomy" id="484088"/>
    <lineage>
        <taxon>Bacteria</taxon>
        <taxon>Pseudomonadati</taxon>
        <taxon>Pseudomonadota</taxon>
        <taxon>Alphaproteobacteria</taxon>
        <taxon>Hyphomicrobiales</taxon>
        <taxon>Rhizobiaceae</taxon>
        <taxon>Rhizobium/Agrobacterium group</taxon>
        <taxon>Rhizobium</taxon>
    </lineage>
</organism>
<gene>
    <name evidence="1" type="ORF">CPY51_21665</name>
</gene>
<sequence>MLELLALFAKLITSMLDKIGTTAQRALNRHLRLVPATVAALSLIAGGAQAGARTPHHTPGLPAWH</sequence>
<comment type="caution">
    <text evidence="1">The sequence shown here is derived from an EMBL/GenBank/DDBJ whole genome shotgun (WGS) entry which is preliminary data.</text>
</comment>
<reference evidence="1 2" key="1">
    <citation type="journal article" date="2018" name="Sci. Rep.">
        <title>Rhizobium tumorigenes sp. nov., a novel plant tumorigenic bacterium isolated from cane gall tumors on thornless blackberry.</title>
        <authorList>
            <person name="Kuzmanovi N."/>
            <person name="Smalla K."/>
            <person name="Gronow S."/>
            <person name="PuBawska J."/>
        </authorList>
    </citation>
    <scope>NUCLEOTIDE SEQUENCE [LARGE SCALE GENOMIC DNA]</scope>
    <source>
        <strain evidence="1 2">CCBAU 85046</strain>
    </source>
</reference>
<dbReference type="EMBL" id="PCDP01000041">
    <property type="protein sequence ID" value="PZM10996.1"/>
    <property type="molecule type" value="Genomic_DNA"/>
</dbReference>
<dbReference type="AlphaFoldDB" id="A0A2W4E6C7"/>
<dbReference type="RefSeq" id="WP_111162323.1">
    <property type="nucleotide sequence ID" value="NZ_PCDP01000041.1"/>
</dbReference>
<dbReference type="Proteomes" id="UP000248925">
    <property type="component" value="Unassembled WGS sequence"/>
</dbReference>